<evidence type="ECO:0000256" key="1">
    <source>
        <dbReference type="SAM" id="Phobius"/>
    </source>
</evidence>
<organism evidence="3 4">
    <name type="scientific">Flavilitoribacter nigricans (strain ATCC 23147 / DSM 23189 / NBRC 102662 / NCIMB 1420 / SS-2)</name>
    <name type="common">Lewinella nigricans</name>
    <dbReference type="NCBI Taxonomy" id="1122177"/>
    <lineage>
        <taxon>Bacteria</taxon>
        <taxon>Pseudomonadati</taxon>
        <taxon>Bacteroidota</taxon>
        <taxon>Saprospiria</taxon>
        <taxon>Saprospirales</taxon>
        <taxon>Lewinellaceae</taxon>
        <taxon>Flavilitoribacter</taxon>
    </lineage>
</organism>
<keyword evidence="4" id="KW-1185">Reference proteome</keyword>
<dbReference type="RefSeq" id="WP_099152885.1">
    <property type="nucleotide sequence ID" value="NZ_PDUD01000029.1"/>
</dbReference>
<feature type="transmembrane region" description="Helical" evidence="1">
    <location>
        <begin position="43"/>
        <end position="63"/>
    </location>
</feature>
<dbReference type="EMBL" id="PDUD01000029">
    <property type="protein sequence ID" value="PHN03852.1"/>
    <property type="molecule type" value="Genomic_DNA"/>
</dbReference>
<dbReference type="Pfam" id="PF13386">
    <property type="entry name" value="DsbD_2"/>
    <property type="match status" value="1"/>
</dbReference>
<dbReference type="Proteomes" id="UP000223913">
    <property type="component" value="Unassembled WGS sequence"/>
</dbReference>
<feature type="transmembrane region" description="Helical" evidence="1">
    <location>
        <begin position="75"/>
        <end position="92"/>
    </location>
</feature>
<name>A0A2D0N5Q0_FLAN2</name>
<sequence length="232" mass="25952">MFYWAAFSMGLLGSLHCAGMCAPIALSLPYPEDTRWGRLKSILLYNLGRLITYSLIGLIFGLLGKGLFLAGWQRVVSIGMGIFLLLVSFSLINPERTLLSNSFLSGAYLRLRQQLGKRLQQHGNRSIFWVGLLNGILPCGLVYLAIIGALTAEHVWQGMFYMASFGLGTFPLMIAVVWSGLWLKPGIRSVFTRFYPIVLFALAILLIWRGLLLQIPRSLELWEALGQPVFCH</sequence>
<proteinExistence type="predicted"/>
<dbReference type="InterPro" id="IPR039447">
    <property type="entry name" value="UreH-like_TM_dom"/>
</dbReference>
<evidence type="ECO:0000313" key="4">
    <source>
        <dbReference type="Proteomes" id="UP000223913"/>
    </source>
</evidence>
<feature type="transmembrane region" description="Helical" evidence="1">
    <location>
        <begin position="194"/>
        <end position="212"/>
    </location>
</feature>
<evidence type="ECO:0000313" key="3">
    <source>
        <dbReference type="EMBL" id="PHN03852.1"/>
    </source>
</evidence>
<accession>A0A2D0N5Q0</accession>
<feature type="transmembrane region" description="Helical" evidence="1">
    <location>
        <begin position="127"/>
        <end position="152"/>
    </location>
</feature>
<evidence type="ECO:0000259" key="2">
    <source>
        <dbReference type="Pfam" id="PF13386"/>
    </source>
</evidence>
<gene>
    <name evidence="3" type="ORF">CRP01_25245</name>
</gene>
<dbReference type="OrthoDB" id="594443at2"/>
<dbReference type="PANTHER" id="PTHR42208:SF1">
    <property type="entry name" value="HEAVY METAL TRANSPORTER"/>
    <property type="match status" value="1"/>
</dbReference>
<protein>
    <recommendedName>
        <fullName evidence="2">Urease accessory protein UreH-like transmembrane domain-containing protein</fullName>
    </recommendedName>
</protein>
<comment type="caution">
    <text evidence="3">The sequence shown here is derived from an EMBL/GenBank/DDBJ whole genome shotgun (WGS) entry which is preliminary data.</text>
</comment>
<dbReference type="PANTHER" id="PTHR42208">
    <property type="entry name" value="HEAVY METAL TRANSPORTER-RELATED"/>
    <property type="match status" value="1"/>
</dbReference>
<keyword evidence="1" id="KW-1133">Transmembrane helix</keyword>
<keyword evidence="1" id="KW-0812">Transmembrane</keyword>
<reference evidence="3 4" key="1">
    <citation type="submission" date="2017-10" db="EMBL/GenBank/DDBJ databases">
        <title>The draft genome sequence of Lewinella nigricans NBRC 102662.</title>
        <authorList>
            <person name="Wang K."/>
        </authorList>
    </citation>
    <scope>NUCLEOTIDE SEQUENCE [LARGE SCALE GENOMIC DNA]</scope>
    <source>
        <strain evidence="3 4">NBRC 102662</strain>
    </source>
</reference>
<keyword evidence="1" id="KW-0472">Membrane</keyword>
<dbReference type="AlphaFoldDB" id="A0A2D0N5Q0"/>
<feature type="domain" description="Urease accessory protein UreH-like transmembrane" evidence="2">
    <location>
        <begin position="5"/>
        <end position="204"/>
    </location>
</feature>
<feature type="transmembrane region" description="Helical" evidence="1">
    <location>
        <begin position="159"/>
        <end position="182"/>
    </location>
</feature>